<dbReference type="RefSeq" id="WP_114016420.1">
    <property type="nucleotide sequence ID" value="NZ_QOIM01000036.1"/>
</dbReference>
<dbReference type="Pfam" id="PF00381">
    <property type="entry name" value="PTS-HPr"/>
    <property type="match status" value="1"/>
</dbReference>
<dbReference type="NCBIfam" id="TIGR01003">
    <property type="entry name" value="PTS_HPr_family"/>
    <property type="match status" value="1"/>
</dbReference>
<evidence type="ECO:0000259" key="6">
    <source>
        <dbReference type="PROSITE" id="PS51350"/>
    </source>
</evidence>
<dbReference type="PRINTS" id="PR00107">
    <property type="entry name" value="PHOSPHOCPHPR"/>
</dbReference>
<protein>
    <recommendedName>
        <fullName evidence="3">Phosphocarrier protein HPr</fullName>
    </recommendedName>
</protein>
<dbReference type="PANTHER" id="PTHR33705:SF2">
    <property type="entry name" value="PHOSPHOCARRIER PROTEIN NPR"/>
    <property type="match status" value="1"/>
</dbReference>
<evidence type="ECO:0000256" key="3">
    <source>
        <dbReference type="ARBA" id="ARBA00020422"/>
    </source>
</evidence>
<keyword evidence="4" id="KW-0963">Cytoplasm</keyword>
<dbReference type="InterPro" id="IPR000032">
    <property type="entry name" value="HPr-like"/>
</dbReference>
<feature type="domain" description="HPr" evidence="6">
    <location>
        <begin position="2"/>
        <end position="90"/>
    </location>
</feature>
<reference evidence="7 8" key="1">
    <citation type="submission" date="2018-06" db="EMBL/GenBank/DDBJ databases">
        <title>Streptomyces reniochalinae sp. nov. and Streptomyces diacarnus sp. nov. from marine sponges.</title>
        <authorList>
            <person name="Li L."/>
        </authorList>
    </citation>
    <scope>NUCLEOTIDE SEQUENCE [LARGE SCALE GENOMIC DNA]</scope>
    <source>
        <strain evidence="7 8">LHW50302</strain>
    </source>
</reference>
<dbReference type="GO" id="GO:0009401">
    <property type="term" value="P:phosphoenolpyruvate-dependent sugar phosphotransferase system"/>
    <property type="evidence" value="ECO:0007669"/>
    <property type="project" value="UniProtKB-KW"/>
</dbReference>
<evidence type="ECO:0000256" key="5">
    <source>
        <dbReference type="ARBA" id="ARBA00022683"/>
    </source>
</evidence>
<dbReference type="InterPro" id="IPR001020">
    <property type="entry name" value="PTS_HPr_His_P_site"/>
</dbReference>
<evidence type="ECO:0000313" key="8">
    <source>
        <dbReference type="Proteomes" id="UP000253507"/>
    </source>
</evidence>
<dbReference type="Proteomes" id="UP000253507">
    <property type="component" value="Unassembled WGS sequence"/>
</dbReference>
<evidence type="ECO:0000256" key="4">
    <source>
        <dbReference type="ARBA" id="ARBA00022490"/>
    </source>
</evidence>
<proteinExistence type="predicted"/>
<dbReference type="PROSITE" id="PS00369">
    <property type="entry name" value="PTS_HPR_HIS"/>
    <property type="match status" value="1"/>
</dbReference>
<dbReference type="InterPro" id="IPR035895">
    <property type="entry name" value="HPr-like_sf"/>
</dbReference>
<sequence>MTVERRLKVTEAAGLHARPAAAFAQAAAQAAAEVTVARADAGPQAAGVPAHSVLSLMTLNIRCGDEIVLRASGDDADSALETLVRIAAPA</sequence>
<comment type="function">
    <text evidence="1">General (non sugar-specific) component of the phosphoenolpyruvate-dependent sugar phosphotransferase system (sugar PTS). This major carbohydrate active-transport system catalyzes the phosphorylation of incoming sugar substrates concomitantly with their translocation across the cell membrane. The phosphoryl group from phosphoenolpyruvate (PEP) is transferred to the phosphoryl carrier protein HPr by enzyme I. Phospho-HPr then transfers it to the PTS EIIA domain.</text>
</comment>
<dbReference type="GO" id="GO:0005737">
    <property type="term" value="C:cytoplasm"/>
    <property type="evidence" value="ECO:0007669"/>
    <property type="project" value="UniProtKB-SubCell"/>
</dbReference>
<dbReference type="AlphaFoldDB" id="A0A367EIB4"/>
<evidence type="ECO:0000256" key="1">
    <source>
        <dbReference type="ARBA" id="ARBA00003681"/>
    </source>
</evidence>
<dbReference type="SUPFAM" id="SSF55594">
    <property type="entry name" value="HPr-like"/>
    <property type="match status" value="1"/>
</dbReference>
<comment type="caution">
    <text evidence="7">The sequence shown here is derived from an EMBL/GenBank/DDBJ whole genome shotgun (WGS) entry which is preliminary data.</text>
</comment>
<dbReference type="InterPro" id="IPR050399">
    <property type="entry name" value="HPr"/>
</dbReference>
<gene>
    <name evidence="7" type="ORF">DQ392_16685</name>
</gene>
<organism evidence="7 8">
    <name type="scientific">Streptomyces reniochalinae</name>
    <dbReference type="NCBI Taxonomy" id="2250578"/>
    <lineage>
        <taxon>Bacteria</taxon>
        <taxon>Bacillati</taxon>
        <taxon>Actinomycetota</taxon>
        <taxon>Actinomycetes</taxon>
        <taxon>Kitasatosporales</taxon>
        <taxon>Streptomycetaceae</taxon>
        <taxon>Streptomyces</taxon>
    </lineage>
</organism>
<dbReference type="PANTHER" id="PTHR33705">
    <property type="entry name" value="PHOSPHOCARRIER PROTEIN HPR"/>
    <property type="match status" value="1"/>
</dbReference>
<dbReference type="PROSITE" id="PS51350">
    <property type="entry name" value="PTS_HPR_DOM"/>
    <property type="match status" value="1"/>
</dbReference>
<keyword evidence="8" id="KW-1185">Reference proteome</keyword>
<name>A0A367EIB4_9ACTN</name>
<evidence type="ECO:0000256" key="2">
    <source>
        <dbReference type="ARBA" id="ARBA00004496"/>
    </source>
</evidence>
<dbReference type="EMBL" id="QOIM01000036">
    <property type="protein sequence ID" value="RCG17509.1"/>
    <property type="molecule type" value="Genomic_DNA"/>
</dbReference>
<dbReference type="Gene3D" id="3.30.1340.10">
    <property type="entry name" value="HPr-like"/>
    <property type="match status" value="1"/>
</dbReference>
<accession>A0A367EIB4</accession>
<keyword evidence="5" id="KW-0598">Phosphotransferase system</keyword>
<evidence type="ECO:0000313" key="7">
    <source>
        <dbReference type="EMBL" id="RCG17509.1"/>
    </source>
</evidence>
<dbReference type="OrthoDB" id="9809047at2"/>
<comment type="subcellular location">
    <subcellularLocation>
        <location evidence="2">Cytoplasm</location>
    </subcellularLocation>
</comment>